<dbReference type="CTD" id="8238012"/>
<feature type="transmembrane region" description="Helical" evidence="10">
    <location>
        <begin position="375"/>
        <end position="400"/>
    </location>
</feature>
<dbReference type="SUPFAM" id="SSF51735">
    <property type="entry name" value="NAD(P)-binding Rossmann-fold domains"/>
    <property type="match status" value="1"/>
</dbReference>
<dbReference type="EnsemblMetazoa" id="PHUM091870-RA">
    <property type="protein sequence ID" value="PHUM091870-PA"/>
    <property type="gene ID" value="PHUM091870"/>
</dbReference>
<comment type="catalytic activity">
    <reaction evidence="9 10">
        <text>a long-chain fatty acyl-CoA + 2 NADPH + 2 H(+) = a long-chain primary fatty alcohol + 2 NADP(+) + CoA</text>
        <dbReference type="Rhea" id="RHEA:52716"/>
        <dbReference type="ChEBI" id="CHEBI:15378"/>
        <dbReference type="ChEBI" id="CHEBI:57287"/>
        <dbReference type="ChEBI" id="CHEBI:57783"/>
        <dbReference type="ChEBI" id="CHEBI:58349"/>
        <dbReference type="ChEBI" id="CHEBI:77396"/>
        <dbReference type="ChEBI" id="CHEBI:83139"/>
        <dbReference type="EC" id="1.2.1.84"/>
    </reaction>
</comment>
<dbReference type="EMBL" id="DS235060">
    <property type="protein sequence ID" value="EEB11148.1"/>
    <property type="molecule type" value="Genomic_DNA"/>
</dbReference>
<evidence type="ECO:0000256" key="2">
    <source>
        <dbReference type="ARBA" id="ARBA00005928"/>
    </source>
</evidence>
<evidence type="ECO:0000259" key="11">
    <source>
        <dbReference type="Pfam" id="PF03015"/>
    </source>
</evidence>
<dbReference type="GO" id="GO:0102965">
    <property type="term" value="F:alcohol-forming long-chain fatty acyl-CoA reductase activity"/>
    <property type="evidence" value="ECO:0007669"/>
    <property type="project" value="UniProtKB-EC"/>
</dbReference>
<evidence type="ECO:0000256" key="5">
    <source>
        <dbReference type="ARBA" id="ARBA00022857"/>
    </source>
</evidence>
<reference evidence="13" key="2">
    <citation type="submission" date="2007-04" db="EMBL/GenBank/DDBJ databases">
        <title>The genome of the human body louse.</title>
        <authorList>
            <consortium name="The Human Body Louse Genome Consortium"/>
            <person name="Kirkness E."/>
            <person name="Walenz B."/>
            <person name="Hass B."/>
            <person name="Bruggner R."/>
            <person name="Strausberg R."/>
        </authorList>
    </citation>
    <scope>NUCLEOTIDE SEQUENCE</scope>
    <source>
        <strain evidence="13">USDA</strain>
    </source>
</reference>
<evidence type="ECO:0000256" key="7">
    <source>
        <dbReference type="ARBA" id="ARBA00023098"/>
    </source>
</evidence>
<gene>
    <name evidence="14" type="primary">8238012</name>
    <name evidence="13" type="ORF">Phum_PHUM091870</name>
</gene>
<evidence type="ECO:0000256" key="6">
    <source>
        <dbReference type="ARBA" id="ARBA00022989"/>
    </source>
</evidence>
<feature type="transmembrane region" description="Helical" evidence="10">
    <location>
        <begin position="493"/>
        <end position="511"/>
    </location>
</feature>
<organism>
    <name type="scientific">Pediculus humanus subsp. corporis</name>
    <name type="common">Body louse</name>
    <dbReference type="NCBI Taxonomy" id="121224"/>
    <lineage>
        <taxon>Eukaryota</taxon>
        <taxon>Metazoa</taxon>
        <taxon>Ecdysozoa</taxon>
        <taxon>Arthropoda</taxon>
        <taxon>Hexapoda</taxon>
        <taxon>Insecta</taxon>
        <taxon>Pterygota</taxon>
        <taxon>Neoptera</taxon>
        <taxon>Paraneoptera</taxon>
        <taxon>Psocodea</taxon>
        <taxon>Troctomorpha</taxon>
        <taxon>Phthiraptera</taxon>
        <taxon>Anoplura</taxon>
        <taxon>Pediculidae</taxon>
        <taxon>Pediculus</taxon>
    </lineage>
</organism>
<dbReference type="FunFam" id="3.40.50.720:FF:000143">
    <property type="entry name" value="Fatty acyl-CoA reductase"/>
    <property type="match status" value="1"/>
</dbReference>
<protein>
    <recommendedName>
        <fullName evidence="10">Fatty acyl-CoA reductase</fullName>
        <ecNumber evidence="10">1.2.1.84</ecNumber>
    </recommendedName>
</protein>
<evidence type="ECO:0000256" key="8">
    <source>
        <dbReference type="ARBA" id="ARBA00023136"/>
    </source>
</evidence>
<comment type="similarity">
    <text evidence="2 10">Belongs to the fatty acyl-CoA reductase family.</text>
</comment>
<dbReference type="PANTHER" id="PTHR11011">
    <property type="entry name" value="MALE STERILITY PROTEIN 2-RELATED"/>
    <property type="match status" value="1"/>
</dbReference>
<dbReference type="CDD" id="cd05236">
    <property type="entry name" value="FAR-N_SDR_e"/>
    <property type="match status" value="1"/>
</dbReference>
<reference evidence="13" key="1">
    <citation type="submission" date="2007-04" db="EMBL/GenBank/DDBJ databases">
        <title>Annotation of Pediculus humanus corporis strain USDA.</title>
        <authorList>
            <person name="Kirkness E."/>
            <person name="Hannick L."/>
            <person name="Hass B."/>
            <person name="Bruggner R."/>
            <person name="Lawson D."/>
            <person name="Bidwell S."/>
            <person name="Joardar V."/>
            <person name="Caler E."/>
            <person name="Walenz B."/>
            <person name="Inman J."/>
            <person name="Schobel S."/>
            <person name="Galinsky K."/>
            <person name="Amedeo P."/>
            <person name="Strausberg R."/>
        </authorList>
    </citation>
    <scope>NUCLEOTIDE SEQUENCE</scope>
    <source>
        <strain evidence="13">USDA</strain>
    </source>
</reference>
<dbReference type="InterPro" id="IPR036291">
    <property type="entry name" value="NAD(P)-bd_dom_sf"/>
</dbReference>
<keyword evidence="7 10" id="KW-0443">Lipid metabolism</keyword>
<evidence type="ECO:0000256" key="1">
    <source>
        <dbReference type="ARBA" id="ARBA00004141"/>
    </source>
</evidence>
<evidence type="ECO:0000256" key="4">
    <source>
        <dbReference type="ARBA" id="ARBA00022692"/>
    </source>
</evidence>
<sequence length="521" mass="60700">MTGKFIKTTFELPLNCTNPEEEQTEIQNFYKNSNVFITGATGFLGKVLIEKLLVSCPNIGNLYLLIREKRGKKSEERFDDLFNDDVFARLRKLVPDYRRKVIVVNGDVTQSNLGLSPDDYKTITENVSVIFHGAANVRFDETLKSAANINIKGVVEILKLSKNCQHLKSLVHVSTVYSNCTSVNKHVSEEFYPVAYNYKDLFELVERESDESVRKITKNFIYPWPNTYSFTKQIAEDIISKEGRELPIGIFRPGIIIATYNEPIRGWTDNIYGPTGVIVGVGTGVLRVINIDKETVANMVPVDFVVNGLIVCAWKTHENFRLNDKKNMMIYNFVSATRNPIRWGEFSYWNGIYGQNWPTVLAIWYKEFHLVKNRLLFLFVSFFLHTLPSYIADGVFVMCGKKPKMIKLYKKINKFSEVITYFSTQTWSFSDENIQNLWKSISEKDKIIYPFDIEKMDWDYHAQAHLLGLRVYLTKDDIHTLVDGRKKWKRLKFLHRCLQVLLLVFFTWITYKLFDFFNKFT</sequence>
<evidence type="ECO:0000256" key="10">
    <source>
        <dbReference type="RuleBase" id="RU363097"/>
    </source>
</evidence>
<dbReference type="Pfam" id="PF03015">
    <property type="entry name" value="Sterile"/>
    <property type="match status" value="1"/>
</dbReference>
<keyword evidence="5 10" id="KW-0521">NADP</keyword>
<keyword evidence="10" id="KW-0560">Oxidoreductase</keyword>
<comment type="subcellular location">
    <subcellularLocation>
        <location evidence="1">Membrane</location>
        <topology evidence="1">Multi-pass membrane protein</topology>
    </subcellularLocation>
</comment>
<dbReference type="AlphaFoldDB" id="E0VCP2"/>
<dbReference type="EC" id="1.2.1.84" evidence="10"/>
<dbReference type="GO" id="GO:0005777">
    <property type="term" value="C:peroxisome"/>
    <property type="evidence" value="ECO:0007669"/>
    <property type="project" value="TreeGrafter"/>
</dbReference>
<keyword evidence="15" id="KW-1185">Reference proteome</keyword>
<keyword evidence="3 10" id="KW-0444">Lipid biosynthesis</keyword>
<dbReference type="Gene3D" id="3.40.50.720">
    <property type="entry name" value="NAD(P)-binding Rossmann-like Domain"/>
    <property type="match status" value="1"/>
</dbReference>
<evidence type="ECO:0000313" key="15">
    <source>
        <dbReference type="Proteomes" id="UP000009046"/>
    </source>
</evidence>
<dbReference type="PANTHER" id="PTHR11011:SF60">
    <property type="entry name" value="FATTY ACYL-COA REDUCTASE-RELATED"/>
    <property type="match status" value="1"/>
</dbReference>
<dbReference type="InterPro" id="IPR013120">
    <property type="entry name" value="FAR_NAD-bd"/>
</dbReference>
<reference evidence="14" key="3">
    <citation type="submission" date="2021-02" db="UniProtKB">
        <authorList>
            <consortium name="EnsemblMetazoa"/>
        </authorList>
    </citation>
    <scope>IDENTIFICATION</scope>
    <source>
        <strain evidence="14">USDA</strain>
    </source>
</reference>
<comment type="function">
    <text evidence="10">Catalyzes the reduction of fatty acyl-CoA to fatty alcohols.</text>
</comment>
<keyword evidence="4 10" id="KW-0812">Transmembrane</keyword>
<dbReference type="CDD" id="cd09071">
    <property type="entry name" value="FAR_C"/>
    <property type="match status" value="1"/>
</dbReference>
<dbReference type="eggNOG" id="KOG1221">
    <property type="taxonomic scope" value="Eukaryota"/>
</dbReference>
<proteinExistence type="inferred from homology"/>
<dbReference type="OMA" id="IGWTDNL"/>
<evidence type="ECO:0000256" key="9">
    <source>
        <dbReference type="ARBA" id="ARBA00052530"/>
    </source>
</evidence>
<dbReference type="GeneID" id="8238012"/>
<feature type="domain" description="Thioester reductase (TE)" evidence="12">
    <location>
        <begin position="37"/>
        <end position="307"/>
    </location>
</feature>
<dbReference type="VEuPathDB" id="VectorBase:PHUM091870"/>
<dbReference type="HOGENOM" id="CLU_024661_0_2_1"/>
<evidence type="ECO:0000313" key="14">
    <source>
        <dbReference type="EnsemblMetazoa" id="PHUM091870-PA"/>
    </source>
</evidence>
<dbReference type="FunCoup" id="E0VCP2">
    <property type="interactions" value="54"/>
</dbReference>
<dbReference type="GO" id="GO:0080019">
    <property type="term" value="F:alcohol-forming very long-chain fatty acyl-CoA reductase activity"/>
    <property type="evidence" value="ECO:0007669"/>
    <property type="project" value="InterPro"/>
</dbReference>
<accession>E0VCP2</accession>
<dbReference type="OrthoDB" id="429813at2759"/>
<dbReference type="InterPro" id="IPR026055">
    <property type="entry name" value="FAR"/>
</dbReference>
<dbReference type="Proteomes" id="UP000009046">
    <property type="component" value="Unassembled WGS sequence"/>
</dbReference>
<name>E0VCP2_PEDHC</name>
<dbReference type="GO" id="GO:0016020">
    <property type="term" value="C:membrane"/>
    <property type="evidence" value="ECO:0007669"/>
    <property type="project" value="UniProtKB-SubCell"/>
</dbReference>
<dbReference type="RefSeq" id="XP_002423886.1">
    <property type="nucleotide sequence ID" value="XM_002423841.1"/>
</dbReference>
<dbReference type="GO" id="GO:0035336">
    <property type="term" value="P:long-chain fatty-acyl-CoA metabolic process"/>
    <property type="evidence" value="ECO:0007669"/>
    <property type="project" value="TreeGrafter"/>
</dbReference>
<dbReference type="Pfam" id="PF07993">
    <property type="entry name" value="NAD_binding_4"/>
    <property type="match status" value="1"/>
</dbReference>
<dbReference type="InParanoid" id="E0VCP2"/>
<feature type="domain" description="Fatty acyl-CoA reductase C-terminal" evidence="11">
    <location>
        <begin position="384"/>
        <end position="476"/>
    </location>
</feature>
<keyword evidence="8 10" id="KW-0472">Membrane</keyword>
<dbReference type="InterPro" id="IPR033640">
    <property type="entry name" value="FAR_C"/>
</dbReference>
<dbReference type="EMBL" id="AAZO01001096">
    <property type="status" value="NOT_ANNOTATED_CDS"/>
    <property type="molecule type" value="Genomic_DNA"/>
</dbReference>
<evidence type="ECO:0000313" key="13">
    <source>
        <dbReference type="EMBL" id="EEB11148.1"/>
    </source>
</evidence>
<evidence type="ECO:0000256" key="3">
    <source>
        <dbReference type="ARBA" id="ARBA00022516"/>
    </source>
</evidence>
<evidence type="ECO:0000259" key="12">
    <source>
        <dbReference type="Pfam" id="PF07993"/>
    </source>
</evidence>
<dbReference type="KEGG" id="phu:Phum_PHUM091870"/>
<keyword evidence="6 10" id="KW-1133">Transmembrane helix</keyword>